<comment type="similarity">
    <text evidence="1">Belongs to the HscB family.</text>
</comment>
<dbReference type="GO" id="GO:0044571">
    <property type="term" value="P:[2Fe-2S] cluster assembly"/>
    <property type="evidence" value="ECO:0007669"/>
    <property type="project" value="InterPro"/>
</dbReference>
<reference evidence="4" key="1">
    <citation type="submission" date="2022-07" db="EMBL/GenBank/DDBJ databases">
        <title>Phylogenomic reconstructions and comparative analyses of Kickxellomycotina fungi.</title>
        <authorList>
            <person name="Reynolds N.K."/>
            <person name="Stajich J.E."/>
            <person name="Barry K."/>
            <person name="Grigoriev I.V."/>
            <person name="Crous P."/>
            <person name="Smith M.E."/>
        </authorList>
    </citation>
    <scope>NUCLEOTIDE SEQUENCE</scope>
    <source>
        <strain evidence="4">BCRC 34381</strain>
    </source>
</reference>
<dbReference type="GO" id="GO:0051087">
    <property type="term" value="F:protein-folding chaperone binding"/>
    <property type="evidence" value="ECO:0007669"/>
    <property type="project" value="InterPro"/>
</dbReference>
<dbReference type="SUPFAM" id="SSF46565">
    <property type="entry name" value="Chaperone J-domain"/>
    <property type="match status" value="1"/>
</dbReference>
<dbReference type="PANTHER" id="PTHR14021:SF15">
    <property type="entry name" value="IRON-SULFUR CLUSTER CO-CHAPERONE PROTEIN HSCB"/>
    <property type="match status" value="1"/>
</dbReference>
<feature type="domain" description="J" evidence="3">
    <location>
        <begin position="24"/>
        <end position="97"/>
    </location>
</feature>
<dbReference type="EMBL" id="JANBOI010000453">
    <property type="protein sequence ID" value="KAJ1730446.1"/>
    <property type="molecule type" value="Genomic_DNA"/>
</dbReference>
<dbReference type="NCBIfam" id="TIGR00714">
    <property type="entry name" value="hscB"/>
    <property type="match status" value="1"/>
</dbReference>
<keyword evidence="5" id="KW-1185">Reference proteome</keyword>
<evidence type="ECO:0000256" key="2">
    <source>
        <dbReference type="ARBA" id="ARBA00023186"/>
    </source>
</evidence>
<dbReference type="InterPro" id="IPR036386">
    <property type="entry name" value="HscB_C_sf"/>
</dbReference>
<evidence type="ECO:0000313" key="5">
    <source>
        <dbReference type="Proteomes" id="UP001143981"/>
    </source>
</evidence>
<dbReference type="InterPro" id="IPR009073">
    <property type="entry name" value="HscB_oligo_C"/>
</dbReference>
<dbReference type="PROSITE" id="PS50076">
    <property type="entry name" value="DNAJ_2"/>
    <property type="match status" value="1"/>
</dbReference>
<organism evidence="4 5">
    <name type="scientific">Coemansia biformis</name>
    <dbReference type="NCBI Taxonomy" id="1286918"/>
    <lineage>
        <taxon>Eukaryota</taxon>
        <taxon>Fungi</taxon>
        <taxon>Fungi incertae sedis</taxon>
        <taxon>Zoopagomycota</taxon>
        <taxon>Kickxellomycotina</taxon>
        <taxon>Kickxellomycetes</taxon>
        <taxon>Kickxellales</taxon>
        <taxon>Kickxellaceae</taxon>
        <taxon>Coemansia</taxon>
    </lineage>
</organism>
<evidence type="ECO:0000256" key="1">
    <source>
        <dbReference type="ARBA" id="ARBA00010476"/>
    </source>
</evidence>
<gene>
    <name evidence="4" type="primary">JAC1</name>
    <name evidence="4" type="ORF">LPJ61_003003</name>
</gene>
<dbReference type="GO" id="GO:0005739">
    <property type="term" value="C:mitochondrion"/>
    <property type="evidence" value="ECO:0007669"/>
    <property type="project" value="TreeGrafter"/>
</dbReference>
<evidence type="ECO:0000313" key="4">
    <source>
        <dbReference type="EMBL" id="KAJ1730446.1"/>
    </source>
</evidence>
<comment type="caution">
    <text evidence="4">The sequence shown here is derived from an EMBL/GenBank/DDBJ whole genome shotgun (WGS) entry which is preliminary data.</text>
</comment>
<accession>A0A9W7YCY2</accession>
<dbReference type="Pfam" id="PF07743">
    <property type="entry name" value="HSCB_C"/>
    <property type="match status" value="1"/>
</dbReference>
<dbReference type="GO" id="GO:0051259">
    <property type="term" value="P:protein complex oligomerization"/>
    <property type="evidence" value="ECO:0007669"/>
    <property type="project" value="InterPro"/>
</dbReference>
<dbReference type="GO" id="GO:0001671">
    <property type="term" value="F:ATPase activator activity"/>
    <property type="evidence" value="ECO:0007669"/>
    <property type="project" value="InterPro"/>
</dbReference>
<dbReference type="CDD" id="cd06257">
    <property type="entry name" value="DnaJ"/>
    <property type="match status" value="1"/>
</dbReference>
<protein>
    <submittedName>
        <fullName evidence="4">Molecular chaperone</fullName>
    </submittedName>
</protein>
<dbReference type="AlphaFoldDB" id="A0A9W7YCY2"/>
<dbReference type="PANTHER" id="PTHR14021">
    <property type="entry name" value="IRON-SULFUR CLUSTER CO-CHAPERONE PROTEIN HSCB"/>
    <property type="match status" value="1"/>
</dbReference>
<dbReference type="Proteomes" id="UP001143981">
    <property type="component" value="Unassembled WGS sequence"/>
</dbReference>
<dbReference type="OrthoDB" id="448954at2759"/>
<dbReference type="InterPro" id="IPR004640">
    <property type="entry name" value="HscB"/>
</dbReference>
<evidence type="ECO:0000259" key="3">
    <source>
        <dbReference type="PROSITE" id="PS50076"/>
    </source>
</evidence>
<keyword evidence="2" id="KW-0143">Chaperone</keyword>
<sequence>MPLASVFCDSAQCSAIQPVGAAATYYDVLAGGPPTFDVDIANLRRSFLRLQQAVHPDGFSQRGAAERGLAAAQSAWINHAYSTLKDPLPRARYLLRLHGREIGEDEQVGDPELLMEIMESREALEAATTESRVANLRQCNNASLAHVVADLGRAFGAGDLDSARRLTHRLQYLRRVAQAIDSWTPGRPVTVGQ</sequence>
<dbReference type="SUPFAM" id="SSF47144">
    <property type="entry name" value="HSC20 (HSCB), C-terminal oligomerisation domain"/>
    <property type="match status" value="1"/>
</dbReference>
<dbReference type="InterPro" id="IPR036869">
    <property type="entry name" value="J_dom_sf"/>
</dbReference>
<dbReference type="InterPro" id="IPR001623">
    <property type="entry name" value="DnaJ_domain"/>
</dbReference>
<name>A0A9W7YCY2_9FUNG</name>
<dbReference type="Gene3D" id="1.20.1280.20">
    <property type="entry name" value="HscB, C-terminal domain"/>
    <property type="match status" value="1"/>
</dbReference>
<dbReference type="Gene3D" id="1.10.287.110">
    <property type="entry name" value="DnaJ domain"/>
    <property type="match status" value="1"/>
</dbReference>
<proteinExistence type="inferred from homology"/>